<dbReference type="OrthoDB" id="1660333at2759"/>
<dbReference type="PANTHER" id="PTHR31973">
    <property type="entry name" value="POLYPROTEIN, PUTATIVE-RELATED"/>
    <property type="match status" value="1"/>
</dbReference>
<dbReference type="Pfam" id="PF03108">
    <property type="entry name" value="DBD_Tnp_Mut"/>
    <property type="match status" value="1"/>
</dbReference>
<evidence type="ECO:0000313" key="5">
    <source>
        <dbReference type="Proteomes" id="UP000595140"/>
    </source>
</evidence>
<dbReference type="AlphaFoldDB" id="A0A484K8Y9"/>
<feature type="region of interest" description="Disordered" evidence="1">
    <location>
        <begin position="80"/>
        <end position="128"/>
    </location>
</feature>
<evidence type="ECO:0000259" key="3">
    <source>
        <dbReference type="Pfam" id="PF10551"/>
    </source>
</evidence>
<dbReference type="PANTHER" id="PTHR31973:SF187">
    <property type="entry name" value="MUTATOR TRANSPOSASE MUDRA PROTEIN"/>
    <property type="match status" value="1"/>
</dbReference>
<feature type="domain" description="MULE transposase" evidence="3">
    <location>
        <begin position="470"/>
        <end position="566"/>
    </location>
</feature>
<feature type="region of interest" description="Disordered" evidence="1">
    <location>
        <begin position="746"/>
        <end position="769"/>
    </location>
</feature>
<dbReference type="InterPro" id="IPR018289">
    <property type="entry name" value="MULE_transposase_dom"/>
</dbReference>
<evidence type="ECO:0000259" key="2">
    <source>
        <dbReference type="Pfam" id="PF03108"/>
    </source>
</evidence>
<dbReference type="InterPro" id="IPR004332">
    <property type="entry name" value="Transposase_MuDR"/>
</dbReference>
<sequence length="834" mass="95650">MVEEWGSVSSTYIPIYVVELLEPSALQMMAVAVDSSFQNGHESTITSIEQWADNLLVTPTSPSKSSRNLEFKLGSFKKSKLPVRKQPRRSDDEVSPSCFRNVDDLPPNTEEERDDVDSVRTPKKRKKNSIGCGRKEFEITELNVKLFAKELKGLEAYDLPSLCKPQITPLDLFFEEVVPPNESDGADEEECSEDDDEGSRFDGDEEECSSSVDVSLDEECSSQFDADTNNRMKLGHVEEDEDGSGSQLIVDKMAKIFNTGRLWLRSTNEKVELREGDIFSSKKDFLRVMRDYIIQKGISLRKIKNDKRKYTQTCANEKCKFRIHASVLVDGHSWMIKTLIDGHVCSVKEHHKRAGASWVATHLLEDFRSNKEMNATTVKKLILKRFNTYIPNYTCWRGLKLMRQIVEGRHEDGYKLLPQYMEVFRGRNPNSECFIRWEEIGPGRNPIFRRCLLCIGSAIKSFKEYCWPLIGIDACHLKGPYQEILLTAMGLDGNNGQFPLAYGVADTEDETEWGFFLHGLAEGLGCSQDASRYTIISDRHQAIIKGLSTVMPRASRRICVLHFYKNFASKFPGAWFHSFFYIVANTFSEYVFKKGMEKIKEEDSEAYDWLETNEPKTHWARHKFSAALKCDDNTNNFVESFNKAIVAHRAKPTLQMLEEIRKLVGSRFEKRFSMGRTRRSWSTEVTPYVDKKLRALAMDSRVCYEVIAADRGEFDVLDGNTNFTNYKRLYDAIIHPIPDPCMWGTSTLPELDPPKTMKKKGRPKKHKRRDGIDDLIAKKNGQAHGTKRCSKCKQLDHNHRTCGQSRDPNGKLMKMYSRKKKKACEPDKNILDHV</sequence>
<protein>
    <recommendedName>
        <fullName evidence="6">MULE transposase domain-containing protein</fullName>
    </recommendedName>
</protein>
<dbReference type="EMBL" id="OOIL02000001">
    <property type="protein sequence ID" value="VFQ58266.1"/>
    <property type="molecule type" value="Genomic_DNA"/>
</dbReference>
<proteinExistence type="predicted"/>
<feature type="compositionally biased region" description="Acidic residues" evidence="1">
    <location>
        <begin position="184"/>
        <end position="208"/>
    </location>
</feature>
<reference evidence="4 5" key="1">
    <citation type="submission" date="2018-04" db="EMBL/GenBank/DDBJ databases">
        <authorList>
            <person name="Vogel A."/>
        </authorList>
    </citation>
    <scope>NUCLEOTIDE SEQUENCE [LARGE SCALE GENOMIC DNA]</scope>
</reference>
<feature type="region of interest" description="Disordered" evidence="1">
    <location>
        <begin position="179"/>
        <end position="212"/>
    </location>
</feature>
<organism evidence="4 5">
    <name type="scientific">Cuscuta campestris</name>
    <dbReference type="NCBI Taxonomy" id="132261"/>
    <lineage>
        <taxon>Eukaryota</taxon>
        <taxon>Viridiplantae</taxon>
        <taxon>Streptophyta</taxon>
        <taxon>Embryophyta</taxon>
        <taxon>Tracheophyta</taxon>
        <taxon>Spermatophyta</taxon>
        <taxon>Magnoliopsida</taxon>
        <taxon>eudicotyledons</taxon>
        <taxon>Gunneridae</taxon>
        <taxon>Pentapetalae</taxon>
        <taxon>asterids</taxon>
        <taxon>lamiids</taxon>
        <taxon>Solanales</taxon>
        <taxon>Convolvulaceae</taxon>
        <taxon>Cuscuteae</taxon>
        <taxon>Cuscuta</taxon>
        <taxon>Cuscuta subgen. Grammica</taxon>
        <taxon>Cuscuta sect. Cleistogrammica</taxon>
    </lineage>
</organism>
<evidence type="ECO:0008006" key="6">
    <source>
        <dbReference type="Google" id="ProtNLM"/>
    </source>
</evidence>
<evidence type="ECO:0000313" key="4">
    <source>
        <dbReference type="EMBL" id="VFQ58266.1"/>
    </source>
</evidence>
<gene>
    <name evidence="4" type="ORF">CCAM_LOCUS42</name>
</gene>
<dbReference type="Proteomes" id="UP000595140">
    <property type="component" value="Unassembled WGS sequence"/>
</dbReference>
<accession>A0A484K8Y9</accession>
<keyword evidence="5" id="KW-1185">Reference proteome</keyword>
<dbReference type="Pfam" id="PF10551">
    <property type="entry name" value="MULE"/>
    <property type="match status" value="1"/>
</dbReference>
<feature type="compositionally biased region" description="Basic residues" evidence="1">
    <location>
        <begin position="756"/>
        <end position="769"/>
    </location>
</feature>
<feature type="domain" description="Transposase MuDR plant" evidence="2">
    <location>
        <begin position="271"/>
        <end position="332"/>
    </location>
</feature>
<name>A0A484K8Y9_9ASTE</name>
<evidence type="ECO:0000256" key="1">
    <source>
        <dbReference type="SAM" id="MobiDB-lite"/>
    </source>
</evidence>